<sequence length="106" mass="12552">MLLLSRVQYAAGVCSRRKIVSRRRRGSRERKSEEPKYCSRNRQKRRRRRARGEGGRRTAHQSRKKDVSREKDENCRIEVTSDLYRTMNTFFQYSTPNILSVGESGI</sequence>
<dbReference type="EMBL" id="RCHU02000019">
    <property type="protein sequence ID" value="KAL3564646.1"/>
    <property type="molecule type" value="Genomic_DNA"/>
</dbReference>
<name>A0ACC4AER7_POPAL</name>
<accession>A0ACC4AER7</accession>
<gene>
    <name evidence="1" type="ORF">D5086_032692</name>
</gene>
<evidence type="ECO:0000313" key="2">
    <source>
        <dbReference type="Proteomes" id="UP000309997"/>
    </source>
</evidence>
<comment type="caution">
    <text evidence="1">The sequence shown here is derived from an EMBL/GenBank/DDBJ whole genome shotgun (WGS) entry which is preliminary data.</text>
</comment>
<protein>
    <submittedName>
        <fullName evidence="1">Uncharacterized protein</fullName>
    </submittedName>
</protein>
<organism evidence="1 2">
    <name type="scientific">Populus alba</name>
    <name type="common">White poplar</name>
    <dbReference type="NCBI Taxonomy" id="43335"/>
    <lineage>
        <taxon>Eukaryota</taxon>
        <taxon>Viridiplantae</taxon>
        <taxon>Streptophyta</taxon>
        <taxon>Embryophyta</taxon>
        <taxon>Tracheophyta</taxon>
        <taxon>Spermatophyta</taxon>
        <taxon>Magnoliopsida</taxon>
        <taxon>eudicotyledons</taxon>
        <taxon>Gunneridae</taxon>
        <taxon>Pentapetalae</taxon>
        <taxon>rosids</taxon>
        <taxon>fabids</taxon>
        <taxon>Malpighiales</taxon>
        <taxon>Salicaceae</taxon>
        <taxon>Saliceae</taxon>
        <taxon>Populus</taxon>
    </lineage>
</organism>
<dbReference type="Proteomes" id="UP000309997">
    <property type="component" value="Unassembled WGS sequence"/>
</dbReference>
<keyword evidence="2" id="KW-1185">Reference proteome</keyword>
<proteinExistence type="predicted"/>
<reference evidence="1 2" key="1">
    <citation type="journal article" date="2024" name="Plant Biotechnol. J.">
        <title>Genome and CRISPR/Cas9 system of a widespread forest tree (Populus alba) in the world.</title>
        <authorList>
            <person name="Liu Y.J."/>
            <person name="Jiang P.F."/>
            <person name="Han X.M."/>
            <person name="Li X.Y."/>
            <person name="Wang H.M."/>
            <person name="Wang Y.J."/>
            <person name="Wang X.X."/>
            <person name="Zeng Q.Y."/>
        </authorList>
    </citation>
    <scope>NUCLEOTIDE SEQUENCE [LARGE SCALE GENOMIC DNA]</scope>
    <source>
        <strain evidence="2">cv. PAL-ZL1</strain>
    </source>
</reference>
<evidence type="ECO:0000313" key="1">
    <source>
        <dbReference type="EMBL" id="KAL3564646.1"/>
    </source>
</evidence>